<evidence type="ECO:0000256" key="2">
    <source>
        <dbReference type="SAM" id="MobiDB-lite"/>
    </source>
</evidence>
<evidence type="ECO:0000313" key="4">
    <source>
        <dbReference type="EMBL" id="AFM87389.1"/>
    </source>
</evidence>
<dbReference type="PRINTS" id="PR02071">
    <property type="entry name" value="PPDPFACTOR"/>
</dbReference>
<reference evidence="4" key="1">
    <citation type="journal article" date="2012" name="PLoS ONE">
        <title>Sequencing and Analysis of Full-Length cDNAs, 5'-ESTs and 3'-ESTs from a Cartilaginous Fish, the Elephant Shark (Callorhinchus milii).</title>
        <authorList>
            <person name="Tan Y.Y."/>
            <person name="Kodzius R."/>
            <person name="Tay B.H."/>
            <person name="Tay A."/>
            <person name="Brenner S."/>
            <person name="Venkatesh B."/>
        </authorList>
    </citation>
    <scope>NUCLEOTIDE SEQUENCE</scope>
    <source>
        <tissue evidence="3">Gills</tissue>
        <tissue evidence="4">Kidney</tissue>
    </source>
</reference>
<dbReference type="EMBL" id="JX052360">
    <property type="protein sequence ID" value="AFK10588.1"/>
    <property type="molecule type" value="mRNA"/>
</dbReference>
<dbReference type="EMBL" id="JX209193">
    <property type="protein sequence ID" value="AFM87507.1"/>
    <property type="molecule type" value="mRNA"/>
</dbReference>
<evidence type="ECO:0000256" key="1">
    <source>
        <dbReference type="ARBA" id="ARBA00006609"/>
    </source>
</evidence>
<protein>
    <submittedName>
        <fullName evidence="4">Pancreatic progenitor cell differentiation and proliferation factor-like protein</fullName>
    </submittedName>
</protein>
<comment type="similarity">
    <text evidence="1">Belongs to the PPDPF family.</text>
</comment>
<dbReference type="GO" id="GO:0030154">
    <property type="term" value="P:cell differentiation"/>
    <property type="evidence" value="ECO:0007669"/>
    <property type="project" value="InterPro"/>
</dbReference>
<accession>K4G538</accession>
<proteinExistence type="evidence at transcript level"/>
<dbReference type="EMBL" id="JX207249">
    <property type="protein sequence ID" value="AFM85563.1"/>
    <property type="molecule type" value="mRNA"/>
</dbReference>
<dbReference type="PANTHER" id="PTHR14572">
    <property type="entry name" value="PANCREATIC PROGENITOR CELL DIFFERENTIATION AND PROLIFERATION FACTOR"/>
    <property type="match status" value="1"/>
</dbReference>
<dbReference type="Pfam" id="PF15060">
    <property type="entry name" value="PPDFL"/>
    <property type="match status" value="1"/>
</dbReference>
<evidence type="ECO:0000313" key="3">
    <source>
        <dbReference type="EMBL" id="AFK10588.1"/>
    </source>
</evidence>
<sequence>MASIPSTGSLIATHDYYRRRLGSASSNSSCGSSEHVGEVIPHHPGLPKSTSGQWWISFFFGKTQNHPVMTTLSESPERDKISCVLPPEMMKKTELMRKRHASEPTKPSAGSSS</sequence>
<feature type="region of interest" description="Disordered" evidence="2">
    <location>
        <begin position="22"/>
        <end position="44"/>
    </location>
</feature>
<dbReference type="AlphaFoldDB" id="K4G538"/>
<dbReference type="EMBL" id="JX207341">
    <property type="protein sequence ID" value="AFM85655.1"/>
    <property type="molecule type" value="mRNA"/>
</dbReference>
<feature type="compositionally biased region" description="Low complexity" evidence="2">
    <location>
        <begin position="23"/>
        <end position="33"/>
    </location>
</feature>
<dbReference type="InterPro" id="IPR026754">
    <property type="entry name" value="PPDPF"/>
</dbReference>
<dbReference type="EMBL" id="JX208966">
    <property type="protein sequence ID" value="AFM87280.1"/>
    <property type="molecule type" value="mRNA"/>
</dbReference>
<name>K4G538_CALMI</name>
<feature type="region of interest" description="Disordered" evidence="2">
    <location>
        <begin position="94"/>
        <end position="113"/>
    </location>
</feature>
<organism evidence="4">
    <name type="scientific">Callorhinchus milii</name>
    <name type="common">Ghost shark</name>
    <dbReference type="NCBI Taxonomy" id="7868"/>
    <lineage>
        <taxon>Eukaryota</taxon>
        <taxon>Metazoa</taxon>
        <taxon>Chordata</taxon>
        <taxon>Craniata</taxon>
        <taxon>Vertebrata</taxon>
        <taxon>Chondrichthyes</taxon>
        <taxon>Holocephali</taxon>
        <taxon>Chimaeriformes</taxon>
        <taxon>Callorhinchidae</taxon>
        <taxon>Callorhinchus</taxon>
    </lineage>
</organism>
<dbReference type="EMBL" id="JX209075">
    <property type="protein sequence ID" value="AFM87389.1"/>
    <property type="molecule type" value="mRNA"/>
</dbReference>